<dbReference type="RefSeq" id="XP_046007708.1">
    <property type="nucleotide sequence ID" value="XM_046159536.1"/>
</dbReference>
<reference evidence="6" key="1">
    <citation type="journal article" date="2021" name="Nat. Commun.">
        <title>Genetic determinants of endophytism in the Arabidopsis root mycobiome.</title>
        <authorList>
            <person name="Mesny F."/>
            <person name="Miyauchi S."/>
            <person name="Thiergart T."/>
            <person name="Pickel B."/>
            <person name="Atanasova L."/>
            <person name="Karlsson M."/>
            <person name="Huettel B."/>
            <person name="Barry K.W."/>
            <person name="Haridas S."/>
            <person name="Chen C."/>
            <person name="Bauer D."/>
            <person name="Andreopoulos W."/>
            <person name="Pangilinan J."/>
            <person name="LaButti K."/>
            <person name="Riley R."/>
            <person name="Lipzen A."/>
            <person name="Clum A."/>
            <person name="Drula E."/>
            <person name="Henrissat B."/>
            <person name="Kohler A."/>
            <person name="Grigoriev I.V."/>
            <person name="Martin F.M."/>
            <person name="Hacquard S."/>
        </authorList>
    </citation>
    <scope>NUCLEOTIDE SEQUENCE</scope>
    <source>
        <strain evidence="6">MPI-CAGE-CH-0230</strain>
    </source>
</reference>
<feature type="transmembrane region" description="Helical" evidence="5">
    <location>
        <begin position="243"/>
        <end position="266"/>
    </location>
</feature>
<keyword evidence="3 5" id="KW-1133">Transmembrane helix</keyword>
<dbReference type="OrthoDB" id="4730966at2759"/>
<dbReference type="GeneID" id="70189082"/>
<accession>A0A9P9BLA6</accession>
<evidence type="ECO:0000256" key="1">
    <source>
        <dbReference type="ARBA" id="ARBA00004167"/>
    </source>
</evidence>
<proteinExistence type="predicted"/>
<dbReference type="InterPro" id="IPR051694">
    <property type="entry name" value="Immunoregulatory_rcpt-like"/>
</dbReference>
<dbReference type="Proteomes" id="UP000756346">
    <property type="component" value="Unassembled WGS sequence"/>
</dbReference>
<dbReference type="EMBL" id="JAGTJQ010000010">
    <property type="protein sequence ID" value="KAH7021507.1"/>
    <property type="molecule type" value="Genomic_DNA"/>
</dbReference>
<organism evidence="6 7">
    <name type="scientific">Microdochium trichocladiopsis</name>
    <dbReference type="NCBI Taxonomy" id="1682393"/>
    <lineage>
        <taxon>Eukaryota</taxon>
        <taxon>Fungi</taxon>
        <taxon>Dikarya</taxon>
        <taxon>Ascomycota</taxon>
        <taxon>Pezizomycotina</taxon>
        <taxon>Sordariomycetes</taxon>
        <taxon>Xylariomycetidae</taxon>
        <taxon>Xylariales</taxon>
        <taxon>Microdochiaceae</taxon>
        <taxon>Microdochium</taxon>
    </lineage>
</organism>
<evidence type="ECO:0000313" key="6">
    <source>
        <dbReference type="EMBL" id="KAH7021507.1"/>
    </source>
</evidence>
<gene>
    <name evidence="6" type="ORF">B0I36DRAFT_367908</name>
</gene>
<dbReference type="PANTHER" id="PTHR15549">
    <property type="entry name" value="PAIRED IMMUNOGLOBULIN-LIKE TYPE 2 RECEPTOR"/>
    <property type="match status" value="1"/>
</dbReference>
<keyword evidence="2 5" id="KW-0812">Transmembrane</keyword>
<evidence type="ECO:0000256" key="5">
    <source>
        <dbReference type="SAM" id="Phobius"/>
    </source>
</evidence>
<evidence type="ECO:0000313" key="7">
    <source>
        <dbReference type="Proteomes" id="UP000756346"/>
    </source>
</evidence>
<dbReference type="GO" id="GO:0016020">
    <property type="term" value="C:membrane"/>
    <property type="evidence" value="ECO:0007669"/>
    <property type="project" value="UniProtKB-SubCell"/>
</dbReference>
<dbReference type="AlphaFoldDB" id="A0A9P9BLA6"/>
<dbReference type="PROSITE" id="PS51257">
    <property type="entry name" value="PROKAR_LIPOPROTEIN"/>
    <property type="match status" value="1"/>
</dbReference>
<evidence type="ECO:0000256" key="2">
    <source>
        <dbReference type="ARBA" id="ARBA00022692"/>
    </source>
</evidence>
<keyword evidence="7" id="KW-1185">Reference proteome</keyword>
<name>A0A9P9BLA6_9PEZI</name>
<comment type="caution">
    <text evidence="6">The sequence shown here is derived from an EMBL/GenBank/DDBJ whole genome shotgun (WGS) entry which is preliminary data.</text>
</comment>
<evidence type="ECO:0000256" key="4">
    <source>
        <dbReference type="ARBA" id="ARBA00023136"/>
    </source>
</evidence>
<comment type="subcellular location">
    <subcellularLocation>
        <location evidence="1">Membrane</location>
        <topology evidence="1">Single-pass membrane protein</topology>
    </subcellularLocation>
</comment>
<dbReference type="PANTHER" id="PTHR15549:SF26">
    <property type="entry name" value="AXIAL BUDDING PATTERN PROTEIN 2-RELATED"/>
    <property type="match status" value="1"/>
</dbReference>
<evidence type="ECO:0000256" key="3">
    <source>
        <dbReference type="ARBA" id="ARBA00022989"/>
    </source>
</evidence>
<keyword evidence="4 5" id="KW-0472">Membrane</keyword>
<dbReference type="GO" id="GO:0071944">
    <property type="term" value="C:cell periphery"/>
    <property type="evidence" value="ECO:0007669"/>
    <property type="project" value="UniProtKB-ARBA"/>
</dbReference>
<protein>
    <submittedName>
        <fullName evidence="6">Uncharacterized protein</fullName>
    </submittedName>
</protein>
<sequence>MASKTMQNLGPLTSIWTPPVACYNTVLACLSLPCSSGYPAQTCESTAASSLLWVHWAVDCFPPYPSTFDLWGYYSPGVFCPDGFTIAATQVGDGIGVAASGALPLDPTQTGAVCCPTVYSYDYINNGDQRCVRKLTGRTAFAAQICGVTIQNVQMNLPTTYHPTTANGVGPVVTVTTNDFFWPAVRIVWQESDLSLIDDAAASGMTASPSAAVSAIASPTANGVGPVVTVSPNPKSGGLSPGAIAGIVAGIVVALALLVLAVWLILRHRRRAQRERHSTDGIISHSNVTGLRSEQLYPDYQHPQQQQQYYAAPGFAPEAELSGEGRVRYELPAWSDPANIGR</sequence>